<gene>
    <name evidence="10" type="ORF">PanWU01x14_138430</name>
</gene>
<evidence type="ECO:0000313" key="10">
    <source>
        <dbReference type="EMBL" id="PON62522.1"/>
    </source>
</evidence>
<dbReference type="FunFam" id="2.130.10.10:FF:000180">
    <property type="entry name" value="WD repeat-containing protein 76"/>
    <property type="match status" value="1"/>
</dbReference>
<dbReference type="PROSITE" id="PS00678">
    <property type="entry name" value="WD_REPEATS_1"/>
    <property type="match status" value="1"/>
</dbReference>
<dbReference type="SMART" id="SM00320">
    <property type="entry name" value="WD40"/>
    <property type="match status" value="4"/>
</dbReference>
<keyword evidence="6" id="KW-0227">DNA damage</keyword>
<dbReference type="GO" id="GO:0006974">
    <property type="term" value="P:DNA damage response"/>
    <property type="evidence" value="ECO:0007669"/>
    <property type="project" value="UniProtKB-KW"/>
</dbReference>
<dbReference type="InterPro" id="IPR019775">
    <property type="entry name" value="WD40_repeat_CS"/>
</dbReference>
<evidence type="ECO:0000256" key="9">
    <source>
        <dbReference type="SAM" id="MobiDB-lite"/>
    </source>
</evidence>
<feature type="region of interest" description="Disordered" evidence="9">
    <location>
        <begin position="76"/>
        <end position="113"/>
    </location>
</feature>
<feature type="repeat" description="WD" evidence="8">
    <location>
        <begin position="323"/>
        <end position="359"/>
    </location>
</feature>
<evidence type="ECO:0000256" key="1">
    <source>
        <dbReference type="ARBA" id="ARBA00002530"/>
    </source>
</evidence>
<evidence type="ECO:0000256" key="2">
    <source>
        <dbReference type="ARBA" id="ARBA00005434"/>
    </source>
</evidence>
<keyword evidence="11" id="KW-1185">Reference proteome</keyword>
<dbReference type="EMBL" id="JXTB01000112">
    <property type="protein sequence ID" value="PON62522.1"/>
    <property type="molecule type" value="Genomic_DNA"/>
</dbReference>
<dbReference type="AlphaFoldDB" id="A0A2P5CND0"/>
<dbReference type="PROSITE" id="PS50294">
    <property type="entry name" value="WD_REPEATS_REGION"/>
    <property type="match status" value="1"/>
</dbReference>
<keyword evidence="5" id="KW-0677">Repeat</keyword>
<keyword evidence="4 8" id="KW-0853">WD repeat</keyword>
<keyword evidence="7" id="KW-0238">DNA-binding</keyword>
<comment type="caution">
    <text evidence="10">The sequence shown here is derived from an EMBL/GenBank/DDBJ whole genome shotgun (WGS) entry which is preliminary data.</text>
</comment>
<evidence type="ECO:0000256" key="4">
    <source>
        <dbReference type="ARBA" id="ARBA00022574"/>
    </source>
</evidence>
<dbReference type="OrthoDB" id="9890280at2759"/>
<feature type="repeat" description="WD" evidence="8">
    <location>
        <begin position="370"/>
        <end position="400"/>
    </location>
</feature>
<feature type="compositionally biased region" description="Basic residues" evidence="9">
    <location>
        <begin position="42"/>
        <end position="59"/>
    </location>
</feature>
<feature type="region of interest" description="Disordered" evidence="9">
    <location>
        <begin position="33"/>
        <end position="63"/>
    </location>
</feature>
<protein>
    <recommendedName>
        <fullName evidence="3">WD repeat-containing protein 76</fullName>
    </recommendedName>
</protein>
<feature type="compositionally biased region" description="Polar residues" evidence="9">
    <location>
        <begin position="93"/>
        <end position="102"/>
    </location>
</feature>
<dbReference type="PANTHER" id="PTHR14773">
    <property type="entry name" value="WD REPEAT-CONTAINING PROTEIN 76"/>
    <property type="match status" value="1"/>
</dbReference>
<evidence type="ECO:0000256" key="7">
    <source>
        <dbReference type="ARBA" id="ARBA00023125"/>
    </source>
</evidence>
<evidence type="ECO:0000256" key="5">
    <source>
        <dbReference type="ARBA" id="ARBA00022737"/>
    </source>
</evidence>
<dbReference type="InterPro" id="IPR015943">
    <property type="entry name" value="WD40/YVTN_repeat-like_dom_sf"/>
</dbReference>
<evidence type="ECO:0000256" key="6">
    <source>
        <dbReference type="ARBA" id="ARBA00022763"/>
    </source>
</evidence>
<name>A0A2P5CND0_PARAD</name>
<dbReference type="SUPFAM" id="SSF50978">
    <property type="entry name" value="WD40 repeat-like"/>
    <property type="match status" value="1"/>
</dbReference>
<dbReference type="InterPro" id="IPR001680">
    <property type="entry name" value="WD40_rpt"/>
</dbReference>
<dbReference type="Pfam" id="PF00400">
    <property type="entry name" value="WD40"/>
    <property type="match status" value="2"/>
</dbReference>
<dbReference type="InterPro" id="IPR050853">
    <property type="entry name" value="WD_repeat_DNA-damage-binding"/>
</dbReference>
<organism evidence="10 11">
    <name type="scientific">Parasponia andersonii</name>
    <name type="common">Sponia andersonii</name>
    <dbReference type="NCBI Taxonomy" id="3476"/>
    <lineage>
        <taxon>Eukaryota</taxon>
        <taxon>Viridiplantae</taxon>
        <taxon>Streptophyta</taxon>
        <taxon>Embryophyta</taxon>
        <taxon>Tracheophyta</taxon>
        <taxon>Spermatophyta</taxon>
        <taxon>Magnoliopsida</taxon>
        <taxon>eudicotyledons</taxon>
        <taxon>Gunneridae</taxon>
        <taxon>Pentapetalae</taxon>
        <taxon>rosids</taxon>
        <taxon>fabids</taxon>
        <taxon>Rosales</taxon>
        <taxon>Cannabaceae</taxon>
        <taxon>Parasponia</taxon>
    </lineage>
</organism>
<dbReference type="GO" id="GO:0005634">
    <property type="term" value="C:nucleus"/>
    <property type="evidence" value="ECO:0007669"/>
    <property type="project" value="TreeGrafter"/>
</dbReference>
<accession>A0A2P5CND0</accession>
<reference evidence="11" key="1">
    <citation type="submission" date="2016-06" db="EMBL/GenBank/DDBJ databases">
        <title>Parallel loss of symbiosis genes in relatives of nitrogen-fixing non-legume Parasponia.</title>
        <authorList>
            <person name="Van Velzen R."/>
            <person name="Holmer R."/>
            <person name="Bu F."/>
            <person name="Rutten L."/>
            <person name="Van Zeijl A."/>
            <person name="Liu W."/>
            <person name="Santuari L."/>
            <person name="Cao Q."/>
            <person name="Sharma T."/>
            <person name="Shen D."/>
            <person name="Roswanjaya Y."/>
            <person name="Wardhani T."/>
            <person name="Kalhor M.S."/>
            <person name="Jansen J."/>
            <person name="Van den Hoogen J."/>
            <person name="Gungor B."/>
            <person name="Hartog M."/>
            <person name="Hontelez J."/>
            <person name="Verver J."/>
            <person name="Yang W.-C."/>
            <person name="Schijlen E."/>
            <person name="Repin R."/>
            <person name="Schilthuizen M."/>
            <person name="Schranz E."/>
            <person name="Heidstra R."/>
            <person name="Miyata K."/>
            <person name="Fedorova E."/>
            <person name="Kohlen W."/>
            <person name="Bisseling T."/>
            <person name="Smit S."/>
            <person name="Geurts R."/>
        </authorList>
    </citation>
    <scope>NUCLEOTIDE SEQUENCE [LARGE SCALE GENOMIC DNA]</scope>
    <source>
        <strain evidence="11">cv. WU1-14</strain>
    </source>
</reference>
<sequence length="496" mass="55683">MAPKKLNEYERRRLENIRRNDEMMASLKLQSMATQLSAASIKRQRSAPKPKRISPKKKPKNDNLVVVRRSLRTRGILPDSKGLDNDLVESPAKSPNSQTLPSKPSIPKMGPLSMSQAFLDEGSDRALIETILSIGKKSELGVDLGAEIEAFKVCKEENLGVLRNSIKKEENEVGSSFSLYSMTLNPENVARVVQDRIMTLRFFPCRNSRIVAAGSKGGNVGFWNLDHQMEEEDGVYRYHTHSGPISGISIHRHCLSKVFTCCYDGYIRSMDAEKEIFDLIYSSDNAIYSFSQRSDDMKCLYFGEGRGDLNSWDERTGNCATQWTLHEDRINSIDFSSENPNIMATSSSDSTACIWDLRSIDADKPKPLKMVSHKRAVYSAYFSPSGKFLATTSFDDTVRVLSGDNFEETSWIPHNNQTGRWISPFKAIWGWDDSHIFIGNMKRGVDVISPAQRKTIFTLQSPHISAIPCRFDTHPYNVGMLAGATGGGQVYMWTGN</sequence>
<dbReference type="InterPro" id="IPR036322">
    <property type="entry name" value="WD40_repeat_dom_sf"/>
</dbReference>
<dbReference type="Proteomes" id="UP000237105">
    <property type="component" value="Unassembled WGS sequence"/>
</dbReference>
<comment type="similarity">
    <text evidence="2">Belongs to the WD repeat DDB2/WDR76 family.</text>
</comment>
<evidence type="ECO:0000256" key="3">
    <source>
        <dbReference type="ARBA" id="ARBA00021234"/>
    </source>
</evidence>
<evidence type="ECO:0000256" key="8">
    <source>
        <dbReference type="PROSITE-ProRule" id="PRU00221"/>
    </source>
</evidence>
<dbReference type="GO" id="GO:2000001">
    <property type="term" value="P:regulation of DNA damage checkpoint"/>
    <property type="evidence" value="ECO:0007669"/>
    <property type="project" value="TreeGrafter"/>
</dbReference>
<dbReference type="PANTHER" id="PTHR14773:SF0">
    <property type="entry name" value="WD REPEAT-CONTAINING PROTEIN 76"/>
    <property type="match status" value="1"/>
</dbReference>
<dbReference type="STRING" id="3476.A0A2P5CND0"/>
<dbReference type="Gene3D" id="2.130.10.10">
    <property type="entry name" value="YVTN repeat-like/Quinoprotein amine dehydrogenase"/>
    <property type="match status" value="1"/>
</dbReference>
<dbReference type="PROSITE" id="PS50082">
    <property type="entry name" value="WD_REPEATS_2"/>
    <property type="match status" value="2"/>
</dbReference>
<proteinExistence type="inferred from homology"/>
<comment type="function">
    <text evidence="1">Specifically binds 5-hydroxymethylcytosine (5hmC), suggesting that it acts as a specific reader of 5hmC.</text>
</comment>
<dbReference type="GO" id="GO:0003677">
    <property type="term" value="F:DNA binding"/>
    <property type="evidence" value="ECO:0007669"/>
    <property type="project" value="UniProtKB-KW"/>
</dbReference>
<evidence type="ECO:0000313" key="11">
    <source>
        <dbReference type="Proteomes" id="UP000237105"/>
    </source>
</evidence>